<organism evidence="2 3">
    <name type="scientific">Reticulibacter mediterranei</name>
    <dbReference type="NCBI Taxonomy" id="2778369"/>
    <lineage>
        <taxon>Bacteria</taxon>
        <taxon>Bacillati</taxon>
        <taxon>Chloroflexota</taxon>
        <taxon>Ktedonobacteria</taxon>
        <taxon>Ktedonobacterales</taxon>
        <taxon>Reticulibacteraceae</taxon>
        <taxon>Reticulibacter</taxon>
    </lineage>
</organism>
<gene>
    <name evidence="2" type="ORF">KSF_049970</name>
</gene>
<protein>
    <submittedName>
        <fullName evidence="2">Uncharacterized protein</fullName>
    </submittedName>
</protein>
<reference evidence="2" key="1">
    <citation type="submission" date="2020-10" db="EMBL/GenBank/DDBJ databases">
        <title>Taxonomic study of unclassified bacteria belonging to the class Ktedonobacteria.</title>
        <authorList>
            <person name="Yabe S."/>
            <person name="Wang C.M."/>
            <person name="Zheng Y."/>
            <person name="Sakai Y."/>
            <person name="Cavaletti L."/>
            <person name="Monciardini P."/>
            <person name="Donadio S."/>
        </authorList>
    </citation>
    <scope>NUCLEOTIDE SEQUENCE</scope>
    <source>
        <strain evidence="2">ID150040</strain>
    </source>
</reference>
<dbReference type="EMBL" id="BNJK01000001">
    <property type="protein sequence ID" value="GHO94949.1"/>
    <property type="molecule type" value="Genomic_DNA"/>
</dbReference>
<dbReference type="Proteomes" id="UP000597444">
    <property type="component" value="Unassembled WGS sequence"/>
</dbReference>
<dbReference type="AlphaFoldDB" id="A0A8J3IGB5"/>
<keyword evidence="1" id="KW-0472">Membrane</keyword>
<accession>A0A8J3IGB5</accession>
<name>A0A8J3IGB5_9CHLR</name>
<feature type="transmembrane region" description="Helical" evidence="1">
    <location>
        <begin position="6"/>
        <end position="22"/>
    </location>
</feature>
<comment type="caution">
    <text evidence="2">The sequence shown here is derived from an EMBL/GenBank/DDBJ whole genome shotgun (WGS) entry which is preliminary data.</text>
</comment>
<evidence type="ECO:0000313" key="2">
    <source>
        <dbReference type="EMBL" id="GHO94949.1"/>
    </source>
</evidence>
<evidence type="ECO:0000313" key="3">
    <source>
        <dbReference type="Proteomes" id="UP000597444"/>
    </source>
</evidence>
<keyword evidence="1" id="KW-1133">Transmembrane helix</keyword>
<keyword evidence="3" id="KW-1185">Reference proteome</keyword>
<sequence>MPDILNYVVLILFCILAGWLLGRLSSRRQRSLPQDRSRETISARRSVQVRPITYERFPRLRENIRQVQVRRELLNTLTAPSASFVALLRYRAIDLYRSQHDVSWEEAAQAINALYDNAALASGQQGADPLVTALLLQAGCRQDAMIYFCQSTGAISSEAVGAIDFLQNLLNKNDWSFAQGTFELDLASLQFLIHCGYEALAIRYYRERTDVSLTEAYRIVQDMSREVFSQKSR</sequence>
<keyword evidence="1" id="KW-0812">Transmembrane</keyword>
<dbReference type="RefSeq" id="WP_220205655.1">
    <property type="nucleotide sequence ID" value="NZ_BNJK01000001.1"/>
</dbReference>
<evidence type="ECO:0000256" key="1">
    <source>
        <dbReference type="SAM" id="Phobius"/>
    </source>
</evidence>
<proteinExistence type="predicted"/>